<comment type="caution">
    <text evidence="1">The sequence shown here is derived from an EMBL/GenBank/DDBJ whole genome shotgun (WGS) entry which is preliminary data.</text>
</comment>
<name>A0ABU5VRT1_9BACT</name>
<organism evidence="1 2">
    <name type="scientific">Bacteriovorax antarcticus</name>
    <dbReference type="NCBI Taxonomy" id="3088717"/>
    <lineage>
        <taxon>Bacteria</taxon>
        <taxon>Pseudomonadati</taxon>
        <taxon>Bdellovibrionota</taxon>
        <taxon>Bacteriovoracia</taxon>
        <taxon>Bacteriovoracales</taxon>
        <taxon>Bacteriovoracaceae</taxon>
        <taxon>Bacteriovorax</taxon>
    </lineage>
</organism>
<accession>A0ABU5VRT1</accession>
<evidence type="ECO:0000313" key="2">
    <source>
        <dbReference type="Proteomes" id="UP001302274"/>
    </source>
</evidence>
<dbReference type="RefSeq" id="WP_323575396.1">
    <property type="nucleotide sequence ID" value="NZ_JAYGJQ010000001.1"/>
</dbReference>
<proteinExistence type="predicted"/>
<dbReference type="Proteomes" id="UP001302274">
    <property type="component" value="Unassembled WGS sequence"/>
</dbReference>
<protein>
    <recommendedName>
        <fullName evidence="3">Lipoprotein</fullName>
    </recommendedName>
</protein>
<evidence type="ECO:0008006" key="3">
    <source>
        <dbReference type="Google" id="ProtNLM"/>
    </source>
</evidence>
<gene>
    <name evidence="1" type="ORF">SHI21_06120</name>
</gene>
<keyword evidence="2" id="KW-1185">Reference proteome</keyword>
<dbReference type="PROSITE" id="PS51257">
    <property type="entry name" value="PROKAR_LIPOPROTEIN"/>
    <property type="match status" value="1"/>
</dbReference>
<sequence>MKVSKLITVLGLCSLAAMVGCSKDKNMDDYRRDQLQESLARITSISGSYSGVAVSRLDGTNLGAIDLKFQARTDIAASSGNVSSQQNAIVSGSLSFRSLTNTEVVFDNGYYDDVTGDFQVTIPITQNGGAISKLSVIGQVSGNSWIGSIEVKGQPEFGAQLTLYKNAPPKNTSALEITGTRMEQIRRLNLVYEGEYTVGGANAPFRLSFVNRDILPEQNFYKLFSPVRQVNVNCDFTDFELNFSNAILDDKMGTLVGHDPTDQRGTPARANLSCVKFDNGAGNYGWDCDIMTKITTVKIHLNAKN</sequence>
<reference evidence="1 2" key="1">
    <citation type="submission" date="2023-11" db="EMBL/GenBank/DDBJ databases">
        <title>A Novel Polar Bacteriovorax (B. antarcticus) Isolated from the Biocrust in Antarctica.</title>
        <authorList>
            <person name="Mun W."/>
            <person name="Choi S.Y."/>
            <person name="Mitchell R.J."/>
        </authorList>
    </citation>
    <scope>NUCLEOTIDE SEQUENCE [LARGE SCALE GENOMIC DNA]</scope>
    <source>
        <strain evidence="1 2">PP10</strain>
    </source>
</reference>
<dbReference type="EMBL" id="JAYGJQ010000001">
    <property type="protein sequence ID" value="MEA9355765.1"/>
    <property type="molecule type" value="Genomic_DNA"/>
</dbReference>
<evidence type="ECO:0000313" key="1">
    <source>
        <dbReference type="EMBL" id="MEA9355765.1"/>
    </source>
</evidence>